<gene>
    <name evidence="1" type="ORF">TEQG_02873</name>
</gene>
<proteinExistence type="predicted"/>
<organism evidence="1 2">
    <name type="scientific">Trichophyton equinum (strain ATCC MYA-4606 / CBS 127.97)</name>
    <name type="common">Horse ringworm fungus</name>
    <dbReference type="NCBI Taxonomy" id="559882"/>
    <lineage>
        <taxon>Eukaryota</taxon>
        <taxon>Fungi</taxon>
        <taxon>Dikarya</taxon>
        <taxon>Ascomycota</taxon>
        <taxon>Pezizomycotina</taxon>
        <taxon>Eurotiomycetes</taxon>
        <taxon>Eurotiomycetidae</taxon>
        <taxon>Onygenales</taxon>
        <taxon>Arthrodermataceae</taxon>
        <taxon>Trichophyton</taxon>
    </lineage>
</organism>
<evidence type="ECO:0000313" key="2">
    <source>
        <dbReference type="Proteomes" id="UP000009169"/>
    </source>
</evidence>
<keyword evidence="2" id="KW-1185">Reference proteome</keyword>
<protein>
    <submittedName>
        <fullName evidence="1">Uncharacterized protein</fullName>
    </submittedName>
</protein>
<dbReference type="EMBL" id="DS995729">
    <property type="protein sequence ID" value="EGE03839.1"/>
    <property type="molecule type" value="Genomic_DNA"/>
</dbReference>
<accession>F2PPM1</accession>
<sequence length="169" mass="18788">MSFWVSTGRPSINPAGTFGTSRLARLHRNAIAIASASQLQGGSSYRRDEREHAWLAPMVTSCMGYAQTWADGFESWGWGGSLSSRPRCSTLRITLHVQLDWDVRKEREKGKRELESGLTRCIRAPGLEVHGTYMVRYSVTTTFCGWLAGKVLVPSLWGSDGPLATVLRR</sequence>
<dbReference type="AlphaFoldDB" id="F2PPM1"/>
<name>F2PPM1_TRIEC</name>
<reference evidence="2" key="1">
    <citation type="journal article" date="2012" name="MBio">
        <title>Comparative genome analysis of Trichophyton rubrum and related dermatophytes reveals candidate genes involved in infection.</title>
        <authorList>
            <person name="Martinez D.A."/>
            <person name="Oliver B.G."/>
            <person name="Graeser Y."/>
            <person name="Goldberg J.M."/>
            <person name="Li W."/>
            <person name="Martinez-Rossi N.M."/>
            <person name="Monod M."/>
            <person name="Shelest E."/>
            <person name="Barton R.C."/>
            <person name="Birch E."/>
            <person name="Brakhage A.A."/>
            <person name="Chen Z."/>
            <person name="Gurr S.J."/>
            <person name="Heiman D."/>
            <person name="Heitman J."/>
            <person name="Kosti I."/>
            <person name="Rossi A."/>
            <person name="Saif S."/>
            <person name="Samalova M."/>
            <person name="Saunders C.W."/>
            <person name="Shea T."/>
            <person name="Summerbell R.C."/>
            <person name="Xu J."/>
            <person name="Young S."/>
            <person name="Zeng Q."/>
            <person name="Birren B.W."/>
            <person name="Cuomo C.A."/>
            <person name="White T.C."/>
        </authorList>
    </citation>
    <scope>NUCLEOTIDE SEQUENCE [LARGE SCALE GENOMIC DNA]</scope>
    <source>
        <strain evidence="2">ATCC MYA-4606 / CBS 127.97</strain>
    </source>
</reference>
<dbReference type="Proteomes" id="UP000009169">
    <property type="component" value="Unassembled WGS sequence"/>
</dbReference>
<dbReference type="HOGENOM" id="CLU_1579626_0_0_1"/>
<dbReference type="VEuPathDB" id="FungiDB:TEQG_02873"/>
<evidence type="ECO:0000313" key="1">
    <source>
        <dbReference type="EMBL" id="EGE03839.1"/>
    </source>
</evidence>